<name>A0ABU7LRX0_9PROT</name>
<feature type="region of interest" description="Disordered" evidence="1">
    <location>
        <begin position="172"/>
        <end position="199"/>
    </location>
</feature>
<gene>
    <name evidence="3" type="ORF">V0U79_09735</name>
</gene>
<dbReference type="RefSeq" id="WP_330199310.1">
    <property type="nucleotide sequence ID" value="NZ_JAZDRP010000005.1"/>
</dbReference>
<dbReference type="EMBL" id="JAZDRP010000005">
    <property type="protein sequence ID" value="MEE2526648.1"/>
    <property type="molecule type" value="Genomic_DNA"/>
</dbReference>
<keyword evidence="2" id="KW-1133">Transmembrane helix</keyword>
<organism evidence="3 4">
    <name type="scientific">Hyphobacterium lacteum</name>
    <dbReference type="NCBI Taxonomy" id="3116575"/>
    <lineage>
        <taxon>Bacteria</taxon>
        <taxon>Pseudomonadati</taxon>
        <taxon>Pseudomonadota</taxon>
        <taxon>Alphaproteobacteria</taxon>
        <taxon>Maricaulales</taxon>
        <taxon>Maricaulaceae</taxon>
        <taxon>Hyphobacterium</taxon>
    </lineage>
</organism>
<keyword evidence="2" id="KW-0812">Transmembrane</keyword>
<feature type="transmembrane region" description="Helical" evidence="2">
    <location>
        <begin position="39"/>
        <end position="58"/>
    </location>
</feature>
<dbReference type="Pfam" id="PF10003">
    <property type="entry name" value="DUF2244"/>
    <property type="match status" value="1"/>
</dbReference>
<reference evidence="3 4" key="1">
    <citation type="submission" date="2024-01" db="EMBL/GenBank/DDBJ databases">
        <title>Hyphobacterium bacterium isolated from marine sediment.</title>
        <authorList>
            <person name="Zhao S."/>
        </authorList>
    </citation>
    <scope>NUCLEOTIDE SEQUENCE [LARGE SCALE GENOMIC DNA]</scope>
    <source>
        <strain evidence="4">HN65</strain>
    </source>
</reference>
<evidence type="ECO:0000313" key="4">
    <source>
        <dbReference type="Proteomes" id="UP001354971"/>
    </source>
</evidence>
<evidence type="ECO:0000256" key="2">
    <source>
        <dbReference type="SAM" id="Phobius"/>
    </source>
</evidence>
<protein>
    <submittedName>
        <fullName evidence="3">DUF2244 domain-containing protein</fullName>
    </submittedName>
</protein>
<keyword evidence="4" id="KW-1185">Reference proteome</keyword>
<comment type="caution">
    <text evidence="3">The sequence shown here is derived from an EMBL/GenBank/DDBJ whole genome shotgun (WGS) entry which is preliminary data.</text>
</comment>
<proteinExistence type="predicted"/>
<feature type="transmembrane region" description="Helical" evidence="2">
    <location>
        <begin position="64"/>
        <end position="84"/>
    </location>
</feature>
<feature type="compositionally biased region" description="Basic and acidic residues" evidence="1">
    <location>
        <begin position="189"/>
        <end position="199"/>
    </location>
</feature>
<evidence type="ECO:0000313" key="3">
    <source>
        <dbReference type="EMBL" id="MEE2526648.1"/>
    </source>
</evidence>
<dbReference type="InterPro" id="IPR019253">
    <property type="entry name" value="DUF2244_TM"/>
</dbReference>
<dbReference type="Proteomes" id="UP001354971">
    <property type="component" value="Unassembled WGS sequence"/>
</dbReference>
<accession>A0ABU7LRX0</accession>
<keyword evidence="2" id="KW-0472">Membrane</keyword>
<evidence type="ECO:0000256" key="1">
    <source>
        <dbReference type="SAM" id="MobiDB-lite"/>
    </source>
</evidence>
<sequence length="199" mass="21798">MRNLIETCPAEPGLPDAPEEPLFMDAVLAPNRSLPNPGFIVLMAVLCGVSFAAGLAYWRMGAWPIPFFFGLDVALVWMAFKVSYRDGRRREIIRIARDRILVHRQHPNGAVRHYVLPTAWTKVRVHEAGKHDAAIELSASGKRLIVGSFLSPAERPDLGEAIGRAIRKATLPAPQESGGAGHFLASSGSHDDFKRSDPV</sequence>